<evidence type="ECO:0000259" key="4">
    <source>
        <dbReference type="PROSITE" id="PS51011"/>
    </source>
</evidence>
<feature type="compositionally biased region" description="Polar residues" evidence="2">
    <location>
        <begin position="118"/>
        <end position="135"/>
    </location>
</feature>
<feature type="region of interest" description="Disordered" evidence="2">
    <location>
        <begin position="114"/>
        <end position="135"/>
    </location>
</feature>
<dbReference type="SUPFAM" id="SSF46774">
    <property type="entry name" value="ARID-like"/>
    <property type="match status" value="1"/>
</dbReference>
<evidence type="ECO:0000313" key="5">
    <source>
        <dbReference type="EMBL" id="GJS97147.1"/>
    </source>
</evidence>
<feature type="domain" description="ARID" evidence="4">
    <location>
        <begin position="337"/>
        <end position="429"/>
    </location>
</feature>
<sequence>MVNYRSKLEAYWPHNQRRFGRTLQWYQSESWKPPRKLSEKEYYQRQFEREKEERVRRCVRQITQGCKGMLRKKLEEIEAFNSSLHQNKLEKNKCFYCRQKGHLIRTCPKKIMDDAESSQDQQNQSNGTAVNQSNTAQPEVALKYPEFIHFNTDGILKGTDQGSWDDFWYLSKSTDKHYCSNLNMFCNIRENFLVSNLEKHKKFLFTYGMGEVIIKPIFQAYLILGVYFAPEVSLNILSIYLLNQQGFAVVHDGDRYRLEYMFRESTGNMLDLNKLRNMQNTFIEDYFEGLNQNRFEKKDEMARFVEDVNPTEVHTFQEFVGFLNLIKDDNVVSRGWDSYRDKFIKVLKRFYTHYLQKQLPGPIPPIIHGIPIHLFDLYKLIECMGGYLSVHLGQEFGAIAEFLGLTRNDGDDVKKVYMVYLDVFVSYYKTARAPQAPAEAVEDSSLESFQWSVGKNGAPSTSQKGKEKIEHFGIKLENKPVCIQQQTVQDEEKEVTCYRCHNIGHYAYQCPSKQSNQMYYKSYKDSSSSKLTGNSSRISSSEDLKIII</sequence>
<evidence type="ECO:0000256" key="2">
    <source>
        <dbReference type="SAM" id="MobiDB-lite"/>
    </source>
</evidence>
<dbReference type="PROSITE" id="PS51011">
    <property type="entry name" value="ARID"/>
    <property type="match status" value="1"/>
</dbReference>
<dbReference type="Gene3D" id="1.10.150.60">
    <property type="entry name" value="ARID DNA-binding domain"/>
    <property type="match status" value="1"/>
</dbReference>
<dbReference type="InterPro" id="IPR036431">
    <property type="entry name" value="ARID_dom_sf"/>
</dbReference>
<reference evidence="5" key="1">
    <citation type="journal article" date="2022" name="Int. J. Mol. Sci.">
        <title>Draft Genome of Tanacetum Coccineum: Genomic Comparison of Closely Related Tanacetum-Family Plants.</title>
        <authorList>
            <person name="Yamashiro T."/>
            <person name="Shiraishi A."/>
            <person name="Nakayama K."/>
            <person name="Satake H."/>
        </authorList>
    </citation>
    <scope>NUCLEOTIDE SEQUENCE</scope>
</reference>
<dbReference type="InterPro" id="IPR001606">
    <property type="entry name" value="ARID_dom"/>
</dbReference>
<keyword evidence="1" id="KW-0479">Metal-binding</keyword>
<protein>
    <submittedName>
        <fullName evidence="5">ARID DNA-binding domain-containing protein</fullName>
    </submittedName>
</protein>
<dbReference type="InterPro" id="IPR001878">
    <property type="entry name" value="Znf_CCHC"/>
</dbReference>
<name>A0ABQ5A785_9ASTR</name>
<proteinExistence type="predicted"/>
<dbReference type="InterPro" id="IPR036875">
    <property type="entry name" value="Znf_CCHC_sf"/>
</dbReference>
<reference evidence="5" key="2">
    <citation type="submission" date="2022-01" db="EMBL/GenBank/DDBJ databases">
        <authorList>
            <person name="Yamashiro T."/>
            <person name="Shiraishi A."/>
            <person name="Satake H."/>
            <person name="Nakayama K."/>
        </authorList>
    </citation>
    <scope>NUCLEOTIDE SEQUENCE</scope>
</reference>
<keyword evidence="5" id="KW-0238">DNA-binding</keyword>
<feature type="domain" description="CCHC-type" evidence="3">
    <location>
        <begin position="93"/>
        <end position="109"/>
    </location>
</feature>
<dbReference type="PANTHER" id="PTHR46410">
    <property type="entry name" value="AT-RICH INTERACTIVE DOMAIN-CONTAINING PROTEIN 2"/>
    <property type="match status" value="1"/>
</dbReference>
<keyword evidence="1" id="KW-0863">Zinc-finger</keyword>
<dbReference type="PANTHER" id="PTHR46410:SF26">
    <property type="entry name" value="BULB-TYPE LECTIN DOMAIN-CONTAINING PROTEIN-RELATED"/>
    <property type="match status" value="1"/>
</dbReference>
<dbReference type="SMART" id="SM00343">
    <property type="entry name" value="ZnF_C2HC"/>
    <property type="match status" value="2"/>
</dbReference>
<dbReference type="Pfam" id="PF01388">
    <property type="entry name" value="ARID"/>
    <property type="match status" value="1"/>
</dbReference>
<dbReference type="PROSITE" id="PS50158">
    <property type="entry name" value="ZF_CCHC"/>
    <property type="match status" value="2"/>
</dbReference>
<dbReference type="EMBL" id="BQNB010011939">
    <property type="protein sequence ID" value="GJS97147.1"/>
    <property type="molecule type" value="Genomic_DNA"/>
</dbReference>
<dbReference type="Gene3D" id="4.10.60.10">
    <property type="entry name" value="Zinc finger, CCHC-type"/>
    <property type="match status" value="2"/>
</dbReference>
<evidence type="ECO:0000313" key="6">
    <source>
        <dbReference type="Proteomes" id="UP001151760"/>
    </source>
</evidence>
<keyword evidence="1" id="KW-0862">Zinc</keyword>
<dbReference type="Proteomes" id="UP001151760">
    <property type="component" value="Unassembled WGS sequence"/>
</dbReference>
<evidence type="ECO:0000259" key="3">
    <source>
        <dbReference type="PROSITE" id="PS50158"/>
    </source>
</evidence>
<dbReference type="GO" id="GO:0003677">
    <property type="term" value="F:DNA binding"/>
    <property type="evidence" value="ECO:0007669"/>
    <property type="project" value="UniProtKB-KW"/>
</dbReference>
<dbReference type="SUPFAM" id="SSF57756">
    <property type="entry name" value="Retrovirus zinc finger-like domains"/>
    <property type="match status" value="2"/>
</dbReference>
<comment type="caution">
    <text evidence="5">The sequence shown here is derived from an EMBL/GenBank/DDBJ whole genome shotgun (WGS) entry which is preliminary data.</text>
</comment>
<accession>A0ABQ5A785</accession>
<feature type="domain" description="CCHC-type" evidence="3">
    <location>
        <begin position="497"/>
        <end position="512"/>
    </location>
</feature>
<evidence type="ECO:0000256" key="1">
    <source>
        <dbReference type="PROSITE-ProRule" id="PRU00047"/>
    </source>
</evidence>
<keyword evidence="6" id="KW-1185">Reference proteome</keyword>
<organism evidence="5 6">
    <name type="scientific">Tanacetum coccineum</name>
    <dbReference type="NCBI Taxonomy" id="301880"/>
    <lineage>
        <taxon>Eukaryota</taxon>
        <taxon>Viridiplantae</taxon>
        <taxon>Streptophyta</taxon>
        <taxon>Embryophyta</taxon>
        <taxon>Tracheophyta</taxon>
        <taxon>Spermatophyta</taxon>
        <taxon>Magnoliopsida</taxon>
        <taxon>eudicotyledons</taxon>
        <taxon>Gunneridae</taxon>
        <taxon>Pentapetalae</taxon>
        <taxon>asterids</taxon>
        <taxon>campanulids</taxon>
        <taxon>Asterales</taxon>
        <taxon>Asteraceae</taxon>
        <taxon>Asteroideae</taxon>
        <taxon>Anthemideae</taxon>
        <taxon>Anthemidinae</taxon>
        <taxon>Tanacetum</taxon>
    </lineage>
</organism>
<gene>
    <name evidence="5" type="ORF">Tco_0804115</name>
</gene>
<dbReference type="Pfam" id="PF00098">
    <property type="entry name" value="zf-CCHC"/>
    <property type="match status" value="2"/>
</dbReference>